<reference evidence="2" key="1">
    <citation type="submission" date="2023-07" db="EMBL/GenBank/DDBJ databases">
        <title>Shewanella mangrovi sp. nov., an acetaldehyde- degrading bacterium isolated from mangrove sediment.</title>
        <authorList>
            <person name="Liu Y."/>
        </authorList>
    </citation>
    <scope>NUCLEOTIDE SEQUENCE [LARGE SCALE GENOMIC DNA]</scope>
    <source>
        <strain evidence="2">C32</strain>
    </source>
</reference>
<dbReference type="RefSeq" id="WP_238895070.1">
    <property type="nucleotide sequence ID" value="NZ_JAKOGG010000002.1"/>
</dbReference>
<gene>
    <name evidence="1" type="ORF">L9G74_04450</name>
</gene>
<evidence type="ECO:0000313" key="1">
    <source>
        <dbReference type="EMBL" id="MCS4555678.1"/>
    </source>
</evidence>
<evidence type="ECO:0000313" key="2">
    <source>
        <dbReference type="Proteomes" id="UP001201549"/>
    </source>
</evidence>
<sequence>METTKACSALATIQVGVARSDGRLTINGKQLTFEPLNKQVGFGPYFLDRDDIRSVRRNIFREHTITSRLQSALEIELNSGETYQFIIADTDKWLSLLQHGD</sequence>
<keyword evidence="2" id="KW-1185">Reference proteome</keyword>
<accession>A0ABT2FH75</accession>
<protein>
    <submittedName>
        <fullName evidence="1">Uncharacterized protein</fullName>
    </submittedName>
</protein>
<proteinExistence type="predicted"/>
<dbReference type="Proteomes" id="UP001201549">
    <property type="component" value="Unassembled WGS sequence"/>
</dbReference>
<comment type="caution">
    <text evidence="1">The sequence shown here is derived from an EMBL/GenBank/DDBJ whole genome shotgun (WGS) entry which is preliminary data.</text>
</comment>
<name>A0ABT2FH75_9GAMM</name>
<dbReference type="EMBL" id="JAKOGG010000002">
    <property type="protein sequence ID" value="MCS4555678.1"/>
    <property type="molecule type" value="Genomic_DNA"/>
</dbReference>
<organism evidence="1 2">
    <name type="scientific">Shewanella electrica</name>
    <dbReference type="NCBI Taxonomy" id="515560"/>
    <lineage>
        <taxon>Bacteria</taxon>
        <taxon>Pseudomonadati</taxon>
        <taxon>Pseudomonadota</taxon>
        <taxon>Gammaproteobacteria</taxon>
        <taxon>Alteromonadales</taxon>
        <taxon>Shewanellaceae</taxon>
        <taxon>Shewanella</taxon>
    </lineage>
</organism>